<proteinExistence type="predicted"/>
<dbReference type="EMBL" id="NOXS01000020">
    <property type="protein sequence ID" value="OYQ21740.1"/>
    <property type="molecule type" value="Genomic_DNA"/>
</dbReference>
<gene>
    <name evidence="1" type="ORF">CHR90_01155</name>
</gene>
<comment type="caution">
    <text evidence="1">The sequence shown here is derived from an EMBL/GenBank/DDBJ whole genome shotgun (WGS) entry which is preliminary data.</text>
</comment>
<evidence type="ECO:0000313" key="2">
    <source>
        <dbReference type="Proteomes" id="UP000216361"/>
    </source>
</evidence>
<accession>A0A255XZS3</accession>
<reference evidence="1 2" key="1">
    <citation type="submission" date="2017-07" db="EMBL/GenBank/DDBJ databases">
        <title>Elstera cyanobacteriorum sp. nov., a novel bacterium isolated from cyanobacterial aggregates in a eutrophic lake.</title>
        <authorList>
            <person name="Cai H."/>
        </authorList>
    </citation>
    <scope>NUCLEOTIDE SEQUENCE [LARGE SCALE GENOMIC DNA]</scope>
    <source>
        <strain evidence="1 2">TH019</strain>
    </source>
</reference>
<protein>
    <recommendedName>
        <fullName evidence="3">SGNH hydrolase-type esterase domain-containing protein</fullName>
    </recommendedName>
</protein>
<dbReference type="AlphaFoldDB" id="A0A255XZS3"/>
<keyword evidence="2" id="KW-1185">Reference proteome</keyword>
<evidence type="ECO:0000313" key="1">
    <source>
        <dbReference type="EMBL" id="OYQ21740.1"/>
    </source>
</evidence>
<dbReference type="Proteomes" id="UP000216361">
    <property type="component" value="Unassembled WGS sequence"/>
</dbReference>
<name>A0A255XZS3_9PROT</name>
<organism evidence="1 2">
    <name type="scientific">Elstera cyanobacteriorum</name>
    <dbReference type="NCBI Taxonomy" id="2022747"/>
    <lineage>
        <taxon>Bacteria</taxon>
        <taxon>Pseudomonadati</taxon>
        <taxon>Pseudomonadota</taxon>
        <taxon>Alphaproteobacteria</taxon>
        <taxon>Rhodospirillales</taxon>
        <taxon>Rhodospirillaceae</taxon>
        <taxon>Elstera</taxon>
    </lineage>
</organism>
<sequence length="240" mass="25691">MCSTITKPVDFLLLGDSHAGAIGKAATRRGLAFVGGPLGSGRDFTADFCDFTAEGCRFHRDEVESLVAGFLAEIDTQSLYTLRVPLVATFGLCCHVYAAWENWLGFQDQAGQFPPDFLESQFFADVIGEMARGALGFYTGLQVHGVAVYAVLPPQRVPEIADPRVFFAAQAALITALERAKIPIIDVRAHACAPDGGQLAPYCEPQDPLHGSEAFGDLILDALAPILAARVSAPAHSREQ</sequence>
<evidence type="ECO:0008006" key="3">
    <source>
        <dbReference type="Google" id="ProtNLM"/>
    </source>
</evidence>